<protein>
    <submittedName>
        <fullName evidence="9">Transporter, major facilitator family protein</fullName>
    </submittedName>
</protein>
<dbReference type="GO" id="GO:0005886">
    <property type="term" value="C:plasma membrane"/>
    <property type="evidence" value="ECO:0007669"/>
    <property type="project" value="UniProtKB-SubCell"/>
</dbReference>
<keyword evidence="5 7" id="KW-1133">Transmembrane helix</keyword>
<feature type="transmembrane region" description="Helical" evidence="7">
    <location>
        <begin position="249"/>
        <end position="266"/>
    </location>
</feature>
<comment type="caution">
    <text evidence="9">The sequence shown here is derived from an EMBL/GenBank/DDBJ whole genome shotgun (WGS) entry which is preliminary data.</text>
</comment>
<feature type="transmembrane region" description="Helical" evidence="7">
    <location>
        <begin position="278"/>
        <end position="294"/>
    </location>
</feature>
<keyword evidence="3" id="KW-1003">Cell membrane</keyword>
<evidence type="ECO:0000256" key="6">
    <source>
        <dbReference type="ARBA" id="ARBA00023136"/>
    </source>
</evidence>
<keyword evidence="10" id="KW-1185">Reference proteome</keyword>
<evidence type="ECO:0000256" key="7">
    <source>
        <dbReference type="SAM" id="Phobius"/>
    </source>
</evidence>
<dbReference type="AlphaFoldDB" id="C5RBZ5"/>
<feature type="transmembrane region" description="Helical" evidence="7">
    <location>
        <begin position="165"/>
        <end position="187"/>
    </location>
</feature>
<gene>
    <name evidence="9" type="ORF">HMPREF0877_1491</name>
</gene>
<dbReference type="STRING" id="585506.HMPREF0877_1491"/>
<dbReference type="HOGENOM" id="CLU_001265_60_4_9"/>
<dbReference type="InterPro" id="IPR011701">
    <property type="entry name" value="MFS"/>
</dbReference>
<evidence type="ECO:0000256" key="2">
    <source>
        <dbReference type="ARBA" id="ARBA00022448"/>
    </source>
</evidence>
<name>C5RBZ5_WEIPA</name>
<feature type="transmembrane region" description="Helical" evidence="7">
    <location>
        <begin position="45"/>
        <end position="68"/>
    </location>
</feature>
<dbReference type="Proteomes" id="UP000004528">
    <property type="component" value="Unassembled WGS sequence"/>
</dbReference>
<evidence type="ECO:0000256" key="5">
    <source>
        <dbReference type="ARBA" id="ARBA00022989"/>
    </source>
</evidence>
<dbReference type="Gene3D" id="1.20.1250.20">
    <property type="entry name" value="MFS general substrate transporter like domains"/>
    <property type="match status" value="2"/>
</dbReference>
<dbReference type="PANTHER" id="PTHR23517">
    <property type="entry name" value="RESISTANCE PROTEIN MDTM, PUTATIVE-RELATED-RELATED"/>
    <property type="match status" value="1"/>
</dbReference>
<accession>C5RBZ5</accession>
<feature type="domain" description="Major facilitator superfamily (MFS) profile" evidence="8">
    <location>
        <begin position="148"/>
        <end position="393"/>
    </location>
</feature>
<feature type="transmembrane region" description="Helical" evidence="7">
    <location>
        <begin position="208"/>
        <end position="229"/>
    </location>
</feature>
<dbReference type="InterPro" id="IPR020846">
    <property type="entry name" value="MFS_dom"/>
</dbReference>
<feature type="transmembrane region" description="Helical" evidence="7">
    <location>
        <begin position="367"/>
        <end position="386"/>
    </location>
</feature>
<evidence type="ECO:0000259" key="8">
    <source>
        <dbReference type="PROSITE" id="PS50850"/>
    </source>
</evidence>
<dbReference type="eggNOG" id="COG2814">
    <property type="taxonomic scope" value="Bacteria"/>
</dbReference>
<feature type="transmembrane region" description="Helical" evidence="7">
    <location>
        <begin position="300"/>
        <end position="325"/>
    </location>
</feature>
<evidence type="ECO:0000256" key="3">
    <source>
        <dbReference type="ARBA" id="ARBA00022475"/>
    </source>
</evidence>
<dbReference type="OrthoDB" id="3268460at2"/>
<comment type="subcellular location">
    <subcellularLocation>
        <location evidence="1">Cell membrane</location>
        <topology evidence="1">Multi-pass membrane protein</topology>
    </subcellularLocation>
</comment>
<dbReference type="PANTHER" id="PTHR23517:SF10">
    <property type="entry name" value="MAJOR FACILITATOR SUPERFAMILY (MFS) PROFILE DOMAIN-CONTAINING PROTEIN"/>
    <property type="match status" value="1"/>
</dbReference>
<dbReference type="InterPro" id="IPR036259">
    <property type="entry name" value="MFS_trans_sf"/>
</dbReference>
<feature type="transmembrane region" description="Helical" evidence="7">
    <location>
        <begin position="80"/>
        <end position="100"/>
    </location>
</feature>
<reference evidence="9 10" key="1">
    <citation type="submission" date="2009-04" db="EMBL/GenBank/DDBJ databases">
        <authorList>
            <person name="Qin X."/>
            <person name="Bachman B."/>
            <person name="Battles P."/>
            <person name="Bell A."/>
            <person name="Bess C."/>
            <person name="Bickham C."/>
            <person name="Chaboub L."/>
            <person name="Chen D."/>
            <person name="Coyle M."/>
            <person name="Deiros D.R."/>
            <person name="Dinh H."/>
            <person name="Forbes L."/>
            <person name="Fowler G."/>
            <person name="Francisco L."/>
            <person name="Fu Q."/>
            <person name="Gubbala S."/>
            <person name="Hale W."/>
            <person name="Han Y."/>
            <person name="Hemphill L."/>
            <person name="Highlander S.K."/>
            <person name="Hirani K."/>
            <person name="Hogues M."/>
            <person name="Jackson L."/>
            <person name="Jakkamsetti A."/>
            <person name="Javaid M."/>
            <person name="Jiang H."/>
            <person name="Korchina V."/>
            <person name="Kovar C."/>
            <person name="Lara F."/>
            <person name="Lee S."/>
            <person name="Mata R."/>
            <person name="Mathew T."/>
            <person name="Moen C."/>
            <person name="Morales K."/>
            <person name="Munidasa M."/>
            <person name="Nazareth L."/>
            <person name="Ngo R."/>
            <person name="Nguyen L."/>
            <person name="Okwuonu G."/>
            <person name="Ongeri F."/>
            <person name="Patil S."/>
            <person name="Petrosino J."/>
            <person name="Pham C."/>
            <person name="Pham P."/>
            <person name="Pu L.-L."/>
            <person name="Puazo M."/>
            <person name="Raj R."/>
            <person name="Reid J."/>
            <person name="Rouhana J."/>
            <person name="Saada N."/>
            <person name="Shang Y."/>
            <person name="Simmons D."/>
            <person name="Thornton R."/>
            <person name="Warren J."/>
            <person name="Weissenberger G."/>
            <person name="Zhang J."/>
            <person name="Zhang L."/>
            <person name="Zhou C."/>
            <person name="Zhu D."/>
            <person name="Muzny D."/>
            <person name="Worley K."/>
            <person name="Gibbs R."/>
        </authorList>
    </citation>
    <scope>NUCLEOTIDE SEQUENCE [LARGE SCALE GENOMIC DNA]</scope>
    <source>
        <strain evidence="9 10">ATCC 33313</strain>
    </source>
</reference>
<keyword evidence="6 7" id="KW-0472">Membrane</keyword>
<dbReference type="PROSITE" id="PS50850">
    <property type="entry name" value="MFS"/>
    <property type="match status" value="1"/>
</dbReference>
<keyword evidence="2" id="KW-0813">Transport</keyword>
<dbReference type="Pfam" id="PF07690">
    <property type="entry name" value="MFS_1"/>
    <property type="match status" value="2"/>
</dbReference>
<dbReference type="InterPro" id="IPR050171">
    <property type="entry name" value="MFS_Transporters"/>
</dbReference>
<evidence type="ECO:0000256" key="4">
    <source>
        <dbReference type="ARBA" id="ARBA00022692"/>
    </source>
</evidence>
<feature type="transmembrane region" description="Helical" evidence="7">
    <location>
        <begin position="16"/>
        <end position="39"/>
    </location>
</feature>
<keyword evidence="4 7" id="KW-0812">Transmembrane</keyword>
<evidence type="ECO:0000256" key="1">
    <source>
        <dbReference type="ARBA" id="ARBA00004651"/>
    </source>
</evidence>
<sequence length="393" mass="43814">MFCNAKGRVVLLKNKYILVTNMLVNMGIGLIMPVTTLYIHNVLHMSLVIAGYTLLLFSGAMALGNFVGGRLFDKWRTKPLMYISTVTIIISLFLLALYPYWPLYPILLTMYGAGLGILNASINSYLAFLQKSDANIFNNGYWTANIGMGLATFLSGILFSINIQLVFGSSAVLFLLALFIIKSQFVSTDALRSSDTENSFHNSLNKRTLGYISLLSLTMIIIWVCYEQWNSNVSVLMTNNGISVKKYSILFTISTVEIVAFQPFIIRLFPKTFNADKLRVILGVLTFALSYLFIINTNDYWRFVLGITFVSIGEILALTAIPSLLNHYANDTNRGTIQAIGSLSGSIGRALGPLLGGFMITSFSFDTTFLTIFIIHLIVVFFLLLLRDVKPKY</sequence>
<organism evidence="9 10">
    <name type="scientific">Weissella paramesenteroides ATCC 33313</name>
    <dbReference type="NCBI Taxonomy" id="585506"/>
    <lineage>
        <taxon>Bacteria</taxon>
        <taxon>Bacillati</taxon>
        <taxon>Bacillota</taxon>
        <taxon>Bacilli</taxon>
        <taxon>Lactobacillales</taxon>
        <taxon>Lactobacillaceae</taxon>
        <taxon>Weissella</taxon>
    </lineage>
</organism>
<dbReference type="SUPFAM" id="SSF103473">
    <property type="entry name" value="MFS general substrate transporter"/>
    <property type="match status" value="1"/>
</dbReference>
<proteinExistence type="predicted"/>
<feature type="transmembrane region" description="Helical" evidence="7">
    <location>
        <begin position="106"/>
        <end position="128"/>
    </location>
</feature>
<evidence type="ECO:0000313" key="9">
    <source>
        <dbReference type="EMBL" id="EER74282.1"/>
    </source>
</evidence>
<evidence type="ECO:0000313" key="10">
    <source>
        <dbReference type="Proteomes" id="UP000004528"/>
    </source>
</evidence>
<dbReference type="GO" id="GO:0022857">
    <property type="term" value="F:transmembrane transporter activity"/>
    <property type="evidence" value="ECO:0007669"/>
    <property type="project" value="InterPro"/>
</dbReference>
<dbReference type="EMBL" id="ACKU01000029">
    <property type="protein sequence ID" value="EER74282.1"/>
    <property type="molecule type" value="Genomic_DNA"/>
</dbReference>